<keyword evidence="2" id="KW-1185">Reference proteome</keyword>
<reference evidence="1" key="1">
    <citation type="journal article" date="2020" name="bioRxiv">
        <title>Chromosome-level reference genome of the European wasp spider Argiope bruennichi: a resource for studies on range expansion and evolutionary adaptation.</title>
        <authorList>
            <person name="Sheffer M.M."/>
            <person name="Hoppe A."/>
            <person name="Krehenwinkel H."/>
            <person name="Uhl G."/>
            <person name="Kuss A.W."/>
            <person name="Jensen L."/>
            <person name="Jensen C."/>
            <person name="Gillespie R.G."/>
            <person name="Hoff K.J."/>
            <person name="Prost S."/>
        </authorList>
    </citation>
    <scope>NUCLEOTIDE SEQUENCE</scope>
</reference>
<reference evidence="1" key="2">
    <citation type="submission" date="2020-06" db="EMBL/GenBank/DDBJ databases">
        <authorList>
            <person name="Sheffer M."/>
        </authorList>
    </citation>
    <scope>NUCLEOTIDE SEQUENCE</scope>
</reference>
<evidence type="ECO:0000313" key="2">
    <source>
        <dbReference type="Proteomes" id="UP000807504"/>
    </source>
</evidence>
<evidence type="ECO:0000313" key="1">
    <source>
        <dbReference type="EMBL" id="KAF8784218.1"/>
    </source>
</evidence>
<dbReference type="Proteomes" id="UP000807504">
    <property type="component" value="Unassembled WGS sequence"/>
</dbReference>
<gene>
    <name evidence="1" type="ORF">HNY73_011553</name>
</gene>
<organism evidence="1 2">
    <name type="scientific">Argiope bruennichi</name>
    <name type="common">Wasp spider</name>
    <name type="synonym">Aranea bruennichi</name>
    <dbReference type="NCBI Taxonomy" id="94029"/>
    <lineage>
        <taxon>Eukaryota</taxon>
        <taxon>Metazoa</taxon>
        <taxon>Ecdysozoa</taxon>
        <taxon>Arthropoda</taxon>
        <taxon>Chelicerata</taxon>
        <taxon>Arachnida</taxon>
        <taxon>Araneae</taxon>
        <taxon>Araneomorphae</taxon>
        <taxon>Entelegynae</taxon>
        <taxon>Araneoidea</taxon>
        <taxon>Araneidae</taxon>
        <taxon>Argiope</taxon>
    </lineage>
</organism>
<protein>
    <submittedName>
        <fullName evidence="1">Uncharacterized protein</fullName>
    </submittedName>
</protein>
<dbReference type="AlphaFoldDB" id="A0A8T0F1M8"/>
<proteinExistence type="predicted"/>
<accession>A0A8T0F1M8</accession>
<sequence>METSRFLRPVLCPGHRVATHVLFHPTSIRHSKLRGRRNCRPADERRLRAIKNFETLVTFAAHTRPPHPPALLQPPLAVITCAR</sequence>
<comment type="caution">
    <text evidence="1">The sequence shown here is derived from an EMBL/GenBank/DDBJ whole genome shotgun (WGS) entry which is preliminary data.</text>
</comment>
<name>A0A8T0F1M8_ARGBR</name>
<dbReference type="EMBL" id="JABXBU010000090">
    <property type="protein sequence ID" value="KAF8784218.1"/>
    <property type="molecule type" value="Genomic_DNA"/>
</dbReference>